<dbReference type="InterPro" id="IPR050054">
    <property type="entry name" value="UPRTase/APRTase"/>
</dbReference>
<dbReference type="Gene3D" id="3.40.50.2020">
    <property type="match status" value="1"/>
</dbReference>
<comment type="pathway">
    <text evidence="2">Pyrimidine metabolism; UMP biosynthesis via salvage pathway; UMP from uracil: step 1/1.</text>
</comment>
<evidence type="ECO:0000259" key="10">
    <source>
        <dbReference type="Pfam" id="PF14681"/>
    </source>
</evidence>
<evidence type="ECO:0000313" key="12">
    <source>
        <dbReference type="Proteomes" id="UP000637239"/>
    </source>
</evidence>
<evidence type="ECO:0000256" key="2">
    <source>
        <dbReference type="ARBA" id="ARBA00005180"/>
    </source>
</evidence>
<dbReference type="PANTHER" id="PTHR32315">
    <property type="entry name" value="ADENINE PHOSPHORIBOSYLTRANSFERASE"/>
    <property type="match status" value="1"/>
</dbReference>
<accession>A0A7R7ZQA7</accession>
<dbReference type="EMBL" id="AP024421">
    <property type="protein sequence ID" value="BCR90498.1"/>
    <property type="molecule type" value="Genomic_DNA"/>
</dbReference>
<dbReference type="GeneID" id="66984856"/>
<keyword evidence="8" id="KW-0547">Nucleotide-binding</keyword>
<dbReference type="EC" id="2.4.2.9" evidence="4"/>
<evidence type="ECO:0000313" key="11">
    <source>
        <dbReference type="EMBL" id="BCR90498.1"/>
    </source>
</evidence>
<dbReference type="SUPFAM" id="SSF53271">
    <property type="entry name" value="PRTase-like"/>
    <property type="match status" value="1"/>
</dbReference>
<keyword evidence="6" id="KW-0328">Glycosyltransferase</keyword>
<dbReference type="KEGG" id="ache:ACHE_60384S"/>
<evidence type="ECO:0000256" key="6">
    <source>
        <dbReference type="ARBA" id="ARBA00022676"/>
    </source>
</evidence>
<dbReference type="GO" id="GO:0004845">
    <property type="term" value="F:uracil phosphoribosyltransferase activity"/>
    <property type="evidence" value="ECO:0007669"/>
    <property type="project" value="UniProtKB-EC"/>
</dbReference>
<dbReference type="InterPro" id="IPR000836">
    <property type="entry name" value="PRTase_dom"/>
</dbReference>
<gene>
    <name evidence="11" type="ORF">ACHE_60384S</name>
</gene>
<keyword evidence="7" id="KW-0808">Transferase</keyword>
<proteinExistence type="inferred from homology"/>
<evidence type="ECO:0000256" key="5">
    <source>
        <dbReference type="ARBA" id="ARBA00022533"/>
    </source>
</evidence>
<evidence type="ECO:0000256" key="8">
    <source>
        <dbReference type="ARBA" id="ARBA00022741"/>
    </source>
</evidence>
<evidence type="ECO:0000256" key="7">
    <source>
        <dbReference type="ARBA" id="ARBA00022679"/>
    </source>
</evidence>
<dbReference type="InterPro" id="IPR029057">
    <property type="entry name" value="PRTase-like"/>
</dbReference>
<reference evidence="11" key="1">
    <citation type="submission" date="2021-01" db="EMBL/GenBank/DDBJ databases">
        <authorList>
            <consortium name="Aspergillus chevalieri M1 genome sequencing consortium"/>
            <person name="Kazuki M."/>
            <person name="Futagami T."/>
        </authorList>
    </citation>
    <scope>NUCLEOTIDE SEQUENCE</scope>
    <source>
        <strain evidence="11">M1</strain>
    </source>
</reference>
<dbReference type="Proteomes" id="UP000637239">
    <property type="component" value="Chromosome 6"/>
</dbReference>
<evidence type="ECO:0000256" key="4">
    <source>
        <dbReference type="ARBA" id="ARBA00011894"/>
    </source>
</evidence>
<organism evidence="11 12">
    <name type="scientific">Aspergillus chevalieri</name>
    <name type="common">Eurotium chevalieri</name>
    <dbReference type="NCBI Taxonomy" id="182096"/>
    <lineage>
        <taxon>Eukaryota</taxon>
        <taxon>Fungi</taxon>
        <taxon>Dikarya</taxon>
        <taxon>Ascomycota</taxon>
        <taxon>Pezizomycotina</taxon>
        <taxon>Eurotiomycetes</taxon>
        <taxon>Eurotiomycetidae</taxon>
        <taxon>Eurotiales</taxon>
        <taxon>Aspergillaceae</taxon>
        <taxon>Aspergillus</taxon>
        <taxon>Aspergillus subgen. Aspergillus</taxon>
    </lineage>
</organism>
<evidence type="ECO:0000256" key="3">
    <source>
        <dbReference type="ARBA" id="ARBA00009516"/>
    </source>
</evidence>
<name>A0A7R7ZQA7_ASPCH</name>
<keyword evidence="9" id="KW-0342">GTP-binding</keyword>
<evidence type="ECO:0000256" key="9">
    <source>
        <dbReference type="ARBA" id="ARBA00023134"/>
    </source>
</evidence>
<feature type="domain" description="Phosphoribosyltransferase" evidence="10">
    <location>
        <begin position="6"/>
        <end position="239"/>
    </location>
</feature>
<dbReference type="AlphaFoldDB" id="A0A7R7ZQA7"/>
<dbReference type="PANTHER" id="PTHR32315:SF4">
    <property type="entry name" value="URACIL PHOSPHORIBOSYLTRANSFERASE, CHLOROPLASTIC"/>
    <property type="match status" value="1"/>
</dbReference>
<dbReference type="FunFam" id="3.40.50.2020:FF:000049">
    <property type="entry name" value="Putative uracil phosphoribosyltransferase urg2"/>
    <property type="match status" value="1"/>
</dbReference>
<keyword evidence="5" id="KW-0021">Allosteric enzyme</keyword>
<reference evidence="11" key="2">
    <citation type="submission" date="2021-02" db="EMBL/GenBank/DDBJ databases">
        <title>Aspergillus chevalieri M1 genome sequence.</title>
        <authorList>
            <person name="Kadooka C."/>
            <person name="Mori K."/>
            <person name="Futagami T."/>
        </authorList>
    </citation>
    <scope>NUCLEOTIDE SEQUENCE</scope>
    <source>
        <strain evidence="11">M1</strain>
    </source>
</reference>
<dbReference type="RefSeq" id="XP_043139020.1">
    <property type="nucleotide sequence ID" value="XM_043281552.1"/>
</dbReference>
<comment type="similarity">
    <text evidence="3">Belongs to the UPRTase family.</text>
</comment>
<comment type="cofactor">
    <cofactor evidence="1">
        <name>Mg(2+)</name>
        <dbReference type="ChEBI" id="CHEBI:18420"/>
    </cofactor>
</comment>
<dbReference type="CDD" id="cd06223">
    <property type="entry name" value="PRTases_typeI"/>
    <property type="match status" value="1"/>
</dbReference>
<sequence length="243" mass="26398">MTIHISSHPCLQTKLSQLRSHTTTTRETRELVTEISTILGVEALASLSAVPGKKVSLLDLISMKMLIEQDKTPLGIEYETREIPTNLAIVPILRSGLGMTDALTSLLPTPVPIYHLGLFRERSTLQPVEYYNNLPYHRHTSTTTPTPTATNIAAAETAILLDPVIATGATAEAAIHLLREWGVKQVIMISVLASEEGVKRVQESWDGGVEVWVAGVDVKCDERGMIVPGLGDIGDRLFVAVGK</sequence>
<dbReference type="Pfam" id="PF14681">
    <property type="entry name" value="UPRTase"/>
    <property type="match status" value="1"/>
</dbReference>
<dbReference type="NCBIfam" id="NF001097">
    <property type="entry name" value="PRK00129.1"/>
    <property type="match status" value="1"/>
</dbReference>
<dbReference type="GO" id="GO:0005525">
    <property type="term" value="F:GTP binding"/>
    <property type="evidence" value="ECO:0007669"/>
    <property type="project" value="UniProtKB-KW"/>
</dbReference>
<protein>
    <recommendedName>
        <fullName evidence="4">uracil phosphoribosyltransferase</fullName>
        <ecNumber evidence="4">2.4.2.9</ecNumber>
    </recommendedName>
</protein>
<keyword evidence="12" id="KW-1185">Reference proteome</keyword>
<evidence type="ECO:0000256" key="1">
    <source>
        <dbReference type="ARBA" id="ARBA00001946"/>
    </source>
</evidence>